<dbReference type="GO" id="GO:0006072">
    <property type="term" value="P:glycerol-3-phosphate metabolic process"/>
    <property type="evidence" value="ECO:0007669"/>
    <property type="project" value="TreeGrafter"/>
</dbReference>
<comment type="subcellular location">
    <subcellularLocation>
        <location evidence="1">Endomembrane system</location>
        <topology evidence="1">Peripheral membrane protein</topology>
    </subcellularLocation>
</comment>
<accession>A0A0V0QQW2</accession>
<evidence type="ECO:0000256" key="2">
    <source>
        <dbReference type="ARBA" id="ARBA00007937"/>
    </source>
</evidence>
<dbReference type="Proteomes" id="UP000054937">
    <property type="component" value="Unassembled WGS sequence"/>
</dbReference>
<evidence type="ECO:0000313" key="8">
    <source>
        <dbReference type="Proteomes" id="UP000054937"/>
    </source>
</evidence>
<reference evidence="7 8" key="1">
    <citation type="journal article" date="2015" name="Sci. Rep.">
        <title>Genome of the facultative scuticociliatosis pathogen Pseudocohnilembus persalinus provides insight into its virulence through horizontal gene transfer.</title>
        <authorList>
            <person name="Xiong J."/>
            <person name="Wang G."/>
            <person name="Cheng J."/>
            <person name="Tian M."/>
            <person name="Pan X."/>
            <person name="Warren A."/>
            <person name="Jiang C."/>
            <person name="Yuan D."/>
            <person name="Miao W."/>
        </authorList>
    </citation>
    <scope>NUCLEOTIDE SEQUENCE [LARGE SCALE GENOMIC DNA]</scope>
    <source>
        <strain evidence="7">36N120E</strain>
    </source>
</reference>
<dbReference type="SUPFAM" id="SSF69593">
    <property type="entry name" value="Glycerol-3-phosphate (1)-acyltransferase"/>
    <property type="match status" value="1"/>
</dbReference>
<gene>
    <name evidence="7" type="ORF">PPERSA_04486</name>
</gene>
<dbReference type="Pfam" id="PF01553">
    <property type="entry name" value="Acyltransferase"/>
    <property type="match status" value="1"/>
</dbReference>
<name>A0A0V0QQW2_PSEPJ</name>
<dbReference type="SMART" id="SM00563">
    <property type="entry name" value="PlsC"/>
    <property type="match status" value="1"/>
</dbReference>
<dbReference type="OrthoDB" id="429813at2759"/>
<dbReference type="GO" id="GO:0006631">
    <property type="term" value="P:fatty acid metabolic process"/>
    <property type="evidence" value="ECO:0007669"/>
    <property type="project" value="TreeGrafter"/>
</dbReference>
<keyword evidence="3" id="KW-0808">Transferase</keyword>
<dbReference type="InterPro" id="IPR022284">
    <property type="entry name" value="GPAT/DHAPAT"/>
</dbReference>
<evidence type="ECO:0000256" key="4">
    <source>
        <dbReference type="ARBA" id="ARBA00023136"/>
    </source>
</evidence>
<dbReference type="GO" id="GO:0008654">
    <property type="term" value="P:phospholipid biosynthetic process"/>
    <property type="evidence" value="ECO:0007669"/>
    <property type="project" value="TreeGrafter"/>
</dbReference>
<evidence type="ECO:0000256" key="1">
    <source>
        <dbReference type="ARBA" id="ARBA00004184"/>
    </source>
</evidence>
<dbReference type="InterPro" id="IPR045520">
    <property type="entry name" value="GPAT/DHAPAT_C"/>
</dbReference>
<evidence type="ECO:0000256" key="5">
    <source>
        <dbReference type="ARBA" id="ARBA00023315"/>
    </source>
</evidence>
<dbReference type="GO" id="GO:0012505">
    <property type="term" value="C:endomembrane system"/>
    <property type="evidence" value="ECO:0007669"/>
    <property type="project" value="UniProtKB-SubCell"/>
</dbReference>
<dbReference type="PANTHER" id="PTHR12563">
    <property type="entry name" value="GLYCEROL-3-PHOSPHATE ACYLTRANSFERASE"/>
    <property type="match status" value="1"/>
</dbReference>
<dbReference type="OMA" id="FVWFAGS"/>
<dbReference type="CDD" id="cd07993">
    <property type="entry name" value="LPLAT_DHAPAT-like"/>
    <property type="match status" value="1"/>
</dbReference>
<dbReference type="InterPro" id="IPR041728">
    <property type="entry name" value="GPAT/DHAPAT_LPLAT"/>
</dbReference>
<dbReference type="GO" id="GO:0004366">
    <property type="term" value="F:glycerol-3-phosphate O-acyltransferase activity"/>
    <property type="evidence" value="ECO:0007669"/>
    <property type="project" value="TreeGrafter"/>
</dbReference>
<dbReference type="PANTHER" id="PTHR12563:SF17">
    <property type="entry name" value="DIHYDROXYACETONE PHOSPHATE ACYLTRANSFERASE"/>
    <property type="match status" value="1"/>
</dbReference>
<sequence>MIWKYPKNYAIKYWQQNPPEKNVGEADVKFFKTMRQMRIYTNITQKYPAIAHKKVAEWIGGPKMIKDSARQNKILDRAISIQELFSYFSGNEWIFDNKMAQQINSNLFLFHFQLFPIEPYLQIAIMVLKKLVQYWSLVTGSYMELKAVPVPSVSQIILASSKTYFSDIQWALENGKNFSTRPQSQYKSMVLNSQKVIEELNNLIESRIQQQQGQVKSHKQVSIEKIKAQCKQDALDLANEMMANYKMGVLRVLAWSVHKIFRQIYEKVHIDDLILRQISHHDEKLDGPIVFIPTHRSYIDFIIVSYILFAFKIQCPHIAAAEDFLKMAIVPHFLRMSGAFFLRRKLAEDLQPLYKTMLYEYMTRLLMDNCFIEFFIEGTRSRNFKTLSPKFGLLGTVVDAVCDQKIDNALIIPLTINYEKVLEEDTYPYELMGEEKVKESTMRLIKASKVLKENYGKIFVEFCEPISVKQYVSQNSVLPRKDIINQLGYEICYSLQEKLVITVPTIVASILLMHRKGIMEHILVSKVEWLVQKIKERKALIGSITTSKERAGVSQAVRSAILLLESNLTKSKKTVFEMSVAPSRGFKNILMLSYYRNGLHHLFIYEAIYCVALCSFGQKKSKTGIDIQEYWKETQFLLKLLKKEHVSRRKITNYEQFMEFLHIMVGYKVLAYDNETQQVKIEDEQMVNFLCSQCWSIVESYWITSVYFFSLSQNKDHIVREFQLPQYVQWFSENMYDENVLEHMESSSLDQLRNAVSNFKELKIISIDNELNVKNQGVVKLNVSEQQLQQIENQISKFLRKNYIVHSNNSPIDLARRNVLAEYQQFQPKL</sequence>
<comment type="similarity">
    <text evidence="2">Belongs to the GPAT/DAPAT family.</text>
</comment>
<dbReference type="InterPro" id="IPR002123">
    <property type="entry name" value="Plipid/glycerol_acylTrfase"/>
</dbReference>
<evidence type="ECO:0000313" key="7">
    <source>
        <dbReference type="EMBL" id="KRX04671.1"/>
    </source>
</evidence>
<dbReference type="EMBL" id="LDAU01000114">
    <property type="protein sequence ID" value="KRX04671.1"/>
    <property type="molecule type" value="Genomic_DNA"/>
</dbReference>
<keyword evidence="8" id="KW-1185">Reference proteome</keyword>
<comment type="caution">
    <text evidence="7">The sequence shown here is derived from an EMBL/GenBank/DDBJ whole genome shotgun (WGS) entry which is preliminary data.</text>
</comment>
<dbReference type="AlphaFoldDB" id="A0A0V0QQW2"/>
<organism evidence="7 8">
    <name type="scientific">Pseudocohnilembus persalinus</name>
    <name type="common">Ciliate</name>
    <dbReference type="NCBI Taxonomy" id="266149"/>
    <lineage>
        <taxon>Eukaryota</taxon>
        <taxon>Sar</taxon>
        <taxon>Alveolata</taxon>
        <taxon>Ciliophora</taxon>
        <taxon>Intramacronucleata</taxon>
        <taxon>Oligohymenophorea</taxon>
        <taxon>Scuticociliatia</taxon>
        <taxon>Philasterida</taxon>
        <taxon>Pseudocohnilembidae</taxon>
        <taxon>Pseudocohnilembus</taxon>
    </lineage>
</organism>
<evidence type="ECO:0000259" key="6">
    <source>
        <dbReference type="SMART" id="SM00563"/>
    </source>
</evidence>
<keyword evidence="4" id="KW-0472">Membrane</keyword>
<feature type="domain" description="Phospholipid/glycerol acyltransferase" evidence="6">
    <location>
        <begin position="289"/>
        <end position="419"/>
    </location>
</feature>
<evidence type="ECO:0000256" key="3">
    <source>
        <dbReference type="ARBA" id="ARBA00022679"/>
    </source>
</evidence>
<dbReference type="Pfam" id="PF19277">
    <property type="entry name" value="GPAT_C"/>
    <property type="match status" value="1"/>
</dbReference>
<dbReference type="GO" id="GO:0031966">
    <property type="term" value="C:mitochondrial membrane"/>
    <property type="evidence" value="ECO:0007669"/>
    <property type="project" value="TreeGrafter"/>
</dbReference>
<dbReference type="GO" id="GO:0019432">
    <property type="term" value="P:triglyceride biosynthetic process"/>
    <property type="evidence" value="ECO:0007669"/>
    <property type="project" value="TreeGrafter"/>
</dbReference>
<keyword evidence="5" id="KW-0012">Acyltransferase</keyword>
<dbReference type="InParanoid" id="A0A0V0QQW2"/>
<protein>
    <recommendedName>
        <fullName evidence="6">Phospholipid/glycerol acyltransferase domain-containing protein</fullName>
    </recommendedName>
</protein>
<proteinExistence type="inferred from homology"/>